<keyword evidence="2" id="KW-1133">Transmembrane helix</keyword>
<evidence type="ECO:0000313" key="5">
    <source>
        <dbReference type="Proteomes" id="UP001596138"/>
    </source>
</evidence>
<evidence type="ECO:0000259" key="3">
    <source>
        <dbReference type="SMART" id="SM00014"/>
    </source>
</evidence>
<keyword evidence="5" id="KW-1185">Reference proteome</keyword>
<feature type="transmembrane region" description="Helical" evidence="2">
    <location>
        <begin position="141"/>
        <end position="160"/>
    </location>
</feature>
<keyword evidence="2" id="KW-0472">Membrane</keyword>
<feature type="transmembrane region" description="Helical" evidence="2">
    <location>
        <begin position="66"/>
        <end position="87"/>
    </location>
</feature>
<feature type="transmembrane region" description="Helical" evidence="2">
    <location>
        <begin position="167"/>
        <end position="186"/>
    </location>
</feature>
<dbReference type="CDD" id="cd03392">
    <property type="entry name" value="PAP2_like_2"/>
    <property type="match status" value="1"/>
</dbReference>
<dbReference type="Gene3D" id="1.20.144.10">
    <property type="entry name" value="Phosphatidic acid phosphatase type 2/haloperoxidase"/>
    <property type="match status" value="1"/>
</dbReference>
<sequence length="247" mass="25819">MTTSDPRVVQSGARAAWLLGSGLTAGWLALLAWVRATAPDVPALDSGLHDWAVQVRTPESIDLANAVSVLGQVDVAVPLAVVGVVLVESVTRRWGRARAAVGMAVLAGGGAVVGLAMNHVVGRERPVPDSWAGAAGGPSFPSGHTTAATVAALLLAWAVTRVVTRRWAQVAVWLVAAVWAVGVGWSRVWLGVHWPTDVLAAWLFVPSLLVLGRAAQLTWWPGDAPPTAVLDPSDTPGSEPVYREVPR</sequence>
<dbReference type="PANTHER" id="PTHR14969">
    <property type="entry name" value="SPHINGOSINE-1-PHOSPHATE PHOSPHOHYDROLASE"/>
    <property type="match status" value="1"/>
</dbReference>
<gene>
    <name evidence="4" type="ORF">ACFQGU_17080</name>
</gene>
<dbReference type="SMART" id="SM00014">
    <property type="entry name" value="acidPPc"/>
    <property type="match status" value="1"/>
</dbReference>
<keyword evidence="2" id="KW-0812">Transmembrane</keyword>
<dbReference type="SUPFAM" id="SSF48317">
    <property type="entry name" value="Acid phosphatase/Vanadium-dependent haloperoxidase"/>
    <property type="match status" value="1"/>
</dbReference>
<feature type="transmembrane region" description="Helical" evidence="2">
    <location>
        <begin position="12"/>
        <end position="34"/>
    </location>
</feature>
<feature type="domain" description="Phosphatidic acid phosphatase type 2/haloperoxidase" evidence="3">
    <location>
        <begin position="100"/>
        <end position="211"/>
    </location>
</feature>
<dbReference type="InterPro" id="IPR000326">
    <property type="entry name" value="PAP2/HPO"/>
</dbReference>
<evidence type="ECO:0000256" key="2">
    <source>
        <dbReference type="SAM" id="Phobius"/>
    </source>
</evidence>
<proteinExistence type="predicted"/>
<feature type="region of interest" description="Disordered" evidence="1">
    <location>
        <begin position="226"/>
        <end position="247"/>
    </location>
</feature>
<accession>A0ABW1T6Q2</accession>
<dbReference type="Proteomes" id="UP001596138">
    <property type="component" value="Unassembled WGS sequence"/>
</dbReference>
<dbReference type="EMBL" id="JBHSTI010000051">
    <property type="protein sequence ID" value="MFC6239587.1"/>
    <property type="molecule type" value="Genomic_DNA"/>
</dbReference>
<comment type="caution">
    <text evidence="4">The sequence shown here is derived from an EMBL/GenBank/DDBJ whole genome shotgun (WGS) entry which is preliminary data.</text>
</comment>
<reference evidence="5" key="1">
    <citation type="journal article" date="2019" name="Int. J. Syst. Evol. Microbiol.">
        <title>The Global Catalogue of Microorganisms (GCM) 10K type strain sequencing project: providing services to taxonomists for standard genome sequencing and annotation.</title>
        <authorList>
            <consortium name="The Broad Institute Genomics Platform"/>
            <consortium name="The Broad Institute Genome Sequencing Center for Infectious Disease"/>
            <person name="Wu L."/>
            <person name="Ma J."/>
        </authorList>
    </citation>
    <scope>NUCLEOTIDE SEQUENCE [LARGE SCALE GENOMIC DNA]</scope>
    <source>
        <strain evidence="5">CGMCC 4.7317</strain>
    </source>
</reference>
<dbReference type="PANTHER" id="PTHR14969:SF13">
    <property type="entry name" value="AT30094P"/>
    <property type="match status" value="1"/>
</dbReference>
<evidence type="ECO:0000256" key="1">
    <source>
        <dbReference type="SAM" id="MobiDB-lite"/>
    </source>
</evidence>
<dbReference type="Pfam" id="PF01569">
    <property type="entry name" value="PAP2"/>
    <property type="match status" value="1"/>
</dbReference>
<dbReference type="RefSeq" id="WP_386768900.1">
    <property type="nucleotide sequence ID" value="NZ_JBHSTI010000051.1"/>
</dbReference>
<organism evidence="4 5">
    <name type="scientific">Longivirga aurantiaca</name>
    <dbReference type="NCBI Taxonomy" id="1837743"/>
    <lineage>
        <taxon>Bacteria</taxon>
        <taxon>Bacillati</taxon>
        <taxon>Actinomycetota</taxon>
        <taxon>Actinomycetes</taxon>
        <taxon>Sporichthyales</taxon>
        <taxon>Sporichthyaceae</taxon>
        <taxon>Longivirga</taxon>
    </lineage>
</organism>
<evidence type="ECO:0000313" key="4">
    <source>
        <dbReference type="EMBL" id="MFC6239587.1"/>
    </source>
</evidence>
<dbReference type="InterPro" id="IPR036938">
    <property type="entry name" value="PAP2/HPO_sf"/>
</dbReference>
<protein>
    <submittedName>
        <fullName evidence="4">Phosphatase PAP2 family protein</fullName>
    </submittedName>
</protein>
<feature type="transmembrane region" description="Helical" evidence="2">
    <location>
        <begin position="99"/>
        <end position="121"/>
    </location>
</feature>
<name>A0ABW1T6Q2_9ACTN</name>